<organism evidence="2 3">
    <name type="scientific">Aequitasia blattaphilus</name>
    <dbReference type="NCBI Taxonomy" id="2949332"/>
    <lineage>
        <taxon>Bacteria</taxon>
        <taxon>Bacillati</taxon>
        <taxon>Bacillota</taxon>
        <taxon>Clostridia</taxon>
        <taxon>Lachnospirales</taxon>
        <taxon>Lachnospiraceae</taxon>
        <taxon>Aequitasia</taxon>
    </lineage>
</organism>
<gene>
    <name evidence="2" type="ORF">NK125_08430</name>
</gene>
<feature type="transmembrane region" description="Helical" evidence="1">
    <location>
        <begin position="103"/>
        <end position="123"/>
    </location>
</feature>
<accession>A0ABT1E9C3</accession>
<feature type="transmembrane region" description="Helical" evidence="1">
    <location>
        <begin position="143"/>
        <end position="171"/>
    </location>
</feature>
<evidence type="ECO:0000313" key="2">
    <source>
        <dbReference type="EMBL" id="MCP1102436.1"/>
    </source>
</evidence>
<evidence type="ECO:0008006" key="4">
    <source>
        <dbReference type="Google" id="ProtNLM"/>
    </source>
</evidence>
<keyword evidence="1" id="KW-0812">Transmembrane</keyword>
<dbReference type="PANTHER" id="PTHR37305">
    <property type="entry name" value="INTEGRAL MEMBRANE PROTEIN-RELATED"/>
    <property type="match status" value="1"/>
</dbReference>
<keyword evidence="3" id="KW-1185">Reference proteome</keyword>
<feature type="transmembrane region" description="Helical" evidence="1">
    <location>
        <begin position="235"/>
        <end position="254"/>
    </location>
</feature>
<evidence type="ECO:0000313" key="3">
    <source>
        <dbReference type="Proteomes" id="UP001523566"/>
    </source>
</evidence>
<dbReference type="RefSeq" id="WP_262066221.1">
    <property type="nucleotide sequence ID" value="NZ_JAMXOD010000010.1"/>
</dbReference>
<feature type="transmembrane region" description="Helical" evidence="1">
    <location>
        <begin position="199"/>
        <end position="223"/>
    </location>
</feature>
<proteinExistence type="predicted"/>
<keyword evidence="1" id="KW-0472">Membrane</keyword>
<dbReference type="PANTHER" id="PTHR37305:SF1">
    <property type="entry name" value="MEMBRANE PROTEIN"/>
    <property type="match status" value="1"/>
</dbReference>
<feature type="transmembrane region" description="Helical" evidence="1">
    <location>
        <begin position="14"/>
        <end position="32"/>
    </location>
</feature>
<dbReference type="Proteomes" id="UP001523566">
    <property type="component" value="Unassembled WGS sequence"/>
</dbReference>
<feature type="transmembrane region" description="Helical" evidence="1">
    <location>
        <begin position="294"/>
        <end position="317"/>
    </location>
</feature>
<name>A0ABT1E9C3_9FIRM</name>
<comment type="caution">
    <text evidence="2">The sequence shown here is derived from an EMBL/GenBank/DDBJ whole genome shotgun (WGS) entry which is preliminary data.</text>
</comment>
<sequence length="321" mass="36869">MLKWELKKIRKEKVIFAILVILILNISVITFLKLDYNDEKEKKEYDTNRDSLKEISSLKKDKERDRSLNVLAEAAGDKLEKDRTDLYENIDFYRVFHFRIGNLLVNASMVIIIIIIFSQIYIYERNSKVDRMIFSSKNKFRVLYSKLGLTFLIPTGIYAFYILVIGVITVLQYGPPKGGKLQAYRMVEMPLLLKGSPTIQQYVFATGMTLVGMYILLAVYASVCSALSRSLTGSIAGSSMILFLFKVMTGLKFLPEEFMNVLKNINFVDIFANPQILVGMEKGCLTVLNSHLDLHYICYMVLFALLVLGILIHVYLFQKRI</sequence>
<protein>
    <recommendedName>
        <fullName evidence="4">ABC transporter permease</fullName>
    </recommendedName>
</protein>
<keyword evidence="1" id="KW-1133">Transmembrane helix</keyword>
<evidence type="ECO:0000256" key="1">
    <source>
        <dbReference type="SAM" id="Phobius"/>
    </source>
</evidence>
<reference evidence="2 3" key="1">
    <citation type="journal article" date="2022" name="Genome Biol. Evol.">
        <title>Host diet, physiology and behaviors set the stage for Lachnospiraceae cladogenesis.</title>
        <authorList>
            <person name="Vera-Ponce De Leon A."/>
            <person name="Schneider M."/>
            <person name="Jahnes B.C."/>
            <person name="Sadowski V."/>
            <person name="Camuy-Velez L.A."/>
            <person name="Duan J."/>
            <person name="Sabree Z.L."/>
        </authorList>
    </citation>
    <scope>NUCLEOTIDE SEQUENCE [LARGE SCALE GENOMIC DNA]</scope>
    <source>
        <strain evidence="2 3">PAL113</strain>
    </source>
</reference>
<dbReference type="EMBL" id="JAMZFW010000010">
    <property type="protein sequence ID" value="MCP1102436.1"/>
    <property type="molecule type" value="Genomic_DNA"/>
</dbReference>